<dbReference type="Pfam" id="PF00072">
    <property type="entry name" value="Response_reg"/>
    <property type="match status" value="1"/>
</dbReference>
<dbReference type="PROSITE" id="PS50930">
    <property type="entry name" value="HTH_LYTTR"/>
    <property type="match status" value="1"/>
</dbReference>
<dbReference type="InterPro" id="IPR007492">
    <property type="entry name" value="LytTR_DNA-bd_dom"/>
</dbReference>
<dbReference type="RefSeq" id="WP_117320542.1">
    <property type="nucleotide sequence ID" value="NZ_QVTD01000001.1"/>
</dbReference>
<dbReference type="SMART" id="SM00850">
    <property type="entry name" value="LytTR"/>
    <property type="match status" value="1"/>
</dbReference>
<dbReference type="CDD" id="cd17536">
    <property type="entry name" value="REC_YesN-like"/>
    <property type="match status" value="1"/>
</dbReference>
<gene>
    <name evidence="4" type="ORF">D0466_00180</name>
</gene>
<dbReference type="SMART" id="SM00448">
    <property type="entry name" value="REC"/>
    <property type="match status" value="1"/>
</dbReference>
<dbReference type="AlphaFoldDB" id="A0A372LJE4"/>
<evidence type="ECO:0000313" key="5">
    <source>
        <dbReference type="Proteomes" id="UP000262939"/>
    </source>
</evidence>
<dbReference type="Gene3D" id="3.40.50.2300">
    <property type="match status" value="1"/>
</dbReference>
<evidence type="ECO:0000259" key="2">
    <source>
        <dbReference type="PROSITE" id="PS50110"/>
    </source>
</evidence>
<dbReference type="Proteomes" id="UP000262939">
    <property type="component" value="Unassembled WGS sequence"/>
</dbReference>
<dbReference type="InterPro" id="IPR011006">
    <property type="entry name" value="CheY-like_superfamily"/>
</dbReference>
<proteinExistence type="predicted"/>
<keyword evidence="5" id="KW-1185">Reference proteome</keyword>
<dbReference type="PROSITE" id="PS50110">
    <property type="entry name" value="RESPONSE_REGULATORY"/>
    <property type="match status" value="1"/>
</dbReference>
<keyword evidence="4" id="KW-0238">DNA-binding</keyword>
<dbReference type="InterPro" id="IPR001789">
    <property type="entry name" value="Sig_transdc_resp-reg_receiver"/>
</dbReference>
<dbReference type="EMBL" id="QVTD01000001">
    <property type="protein sequence ID" value="RFU66580.1"/>
    <property type="molecule type" value="Genomic_DNA"/>
</dbReference>
<feature type="domain" description="Response regulatory" evidence="2">
    <location>
        <begin position="2"/>
        <end position="116"/>
    </location>
</feature>
<dbReference type="GO" id="GO:0000156">
    <property type="term" value="F:phosphorelay response regulator activity"/>
    <property type="evidence" value="ECO:0007669"/>
    <property type="project" value="InterPro"/>
</dbReference>
<evidence type="ECO:0000313" key="4">
    <source>
        <dbReference type="EMBL" id="RFU66580.1"/>
    </source>
</evidence>
<dbReference type="Gene3D" id="2.40.50.1020">
    <property type="entry name" value="LytTr DNA-binding domain"/>
    <property type="match status" value="1"/>
</dbReference>
<protein>
    <submittedName>
        <fullName evidence="4">DNA-binding response regulator</fullName>
    </submittedName>
</protein>
<sequence>MNILIAEDDSSSRKLIRHFIEALPNYNVTGEAVNGEELIRQIVTGRPDVALVDIGMPLLNGMEAIKSCKELFPELQVIFITGNEDYALEAFDVSAIDYILKPIERNRLYAALDRAAQGLHKNNNNEAVSNKNLMIKQQNSIMFIPFDEIYFIERADRKSVIHTTHKKIEAKEALTALEKLLDTRFMASHRSYIINLEYLSRIEACGQMYIAYFNNYVETAKISKHKLGELQYYKSM</sequence>
<accession>A0A372LJE4</accession>
<comment type="caution">
    <text evidence="4">The sequence shown here is derived from an EMBL/GenBank/DDBJ whole genome shotgun (WGS) entry which is preliminary data.</text>
</comment>
<evidence type="ECO:0000259" key="3">
    <source>
        <dbReference type="PROSITE" id="PS50930"/>
    </source>
</evidence>
<feature type="domain" description="HTH LytTR-type" evidence="3">
    <location>
        <begin position="133"/>
        <end position="236"/>
    </location>
</feature>
<dbReference type="InterPro" id="IPR046947">
    <property type="entry name" value="LytR-like"/>
</dbReference>
<dbReference type="OrthoDB" id="3190595at2"/>
<dbReference type="GO" id="GO:0003677">
    <property type="term" value="F:DNA binding"/>
    <property type="evidence" value="ECO:0007669"/>
    <property type="project" value="UniProtKB-KW"/>
</dbReference>
<name>A0A372LJE4_9BACI</name>
<feature type="modified residue" description="4-aspartylphosphate" evidence="1">
    <location>
        <position position="53"/>
    </location>
</feature>
<evidence type="ECO:0000256" key="1">
    <source>
        <dbReference type="PROSITE-ProRule" id="PRU00169"/>
    </source>
</evidence>
<keyword evidence="1" id="KW-0597">Phosphoprotein</keyword>
<dbReference type="PANTHER" id="PTHR37299:SF1">
    <property type="entry name" value="STAGE 0 SPORULATION PROTEIN A HOMOLOG"/>
    <property type="match status" value="1"/>
</dbReference>
<dbReference type="Pfam" id="PF04397">
    <property type="entry name" value="LytTR"/>
    <property type="match status" value="1"/>
</dbReference>
<dbReference type="SUPFAM" id="SSF52172">
    <property type="entry name" value="CheY-like"/>
    <property type="match status" value="1"/>
</dbReference>
<dbReference type="PANTHER" id="PTHR37299">
    <property type="entry name" value="TRANSCRIPTIONAL REGULATOR-RELATED"/>
    <property type="match status" value="1"/>
</dbReference>
<organism evidence="4 5">
    <name type="scientific">Peribacillus glennii</name>
    <dbReference type="NCBI Taxonomy" id="2303991"/>
    <lineage>
        <taxon>Bacteria</taxon>
        <taxon>Bacillati</taxon>
        <taxon>Bacillota</taxon>
        <taxon>Bacilli</taxon>
        <taxon>Bacillales</taxon>
        <taxon>Bacillaceae</taxon>
        <taxon>Peribacillus</taxon>
    </lineage>
</organism>
<reference evidence="4 5" key="1">
    <citation type="submission" date="2018-08" db="EMBL/GenBank/DDBJ databases">
        <title>Bacillus chawlae sp. nov., Bacillus glennii sp. nov., and Bacillus saganii sp. nov. Isolated from the Vehicle Assembly Building at Kennedy Space Center where the Viking Spacecraft were Assembled.</title>
        <authorList>
            <person name="Seuylemezian A."/>
            <person name="Vaishampayan P."/>
        </authorList>
    </citation>
    <scope>NUCLEOTIDE SEQUENCE [LARGE SCALE GENOMIC DNA]</scope>
    <source>
        <strain evidence="4 5">V44-8</strain>
    </source>
</reference>